<dbReference type="GO" id="GO:0005484">
    <property type="term" value="F:SNAP receptor activity"/>
    <property type="evidence" value="ECO:0007669"/>
    <property type="project" value="TreeGrafter"/>
</dbReference>
<dbReference type="SMART" id="SM00397">
    <property type="entry name" value="t_SNARE"/>
    <property type="match status" value="1"/>
</dbReference>
<evidence type="ECO:0000256" key="3">
    <source>
        <dbReference type="ARBA" id="ARBA00022448"/>
    </source>
</evidence>
<feature type="region of interest" description="Disordered" evidence="11">
    <location>
        <begin position="35"/>
        <end position="56"/>
    </location>
</feature>
<dbReference type="GO" id="GO:0031201">
    <property type="term" value="C:SNARE complex"/>
    <property type="evidence" value="ECO:0007669"/>
    <property type="project" value="TreeGrafter"/>
</dbReference>
<evidence type="ECO:0000256" key="2">
    <source>
        <dbReference type="ARBA" id="ARBA00009063"/>
    </source>
</evidence>
<dbReference type="CDD" id="cd15845">
    <property type="entry name" value="SNARE_syntaxin16"/>
    <property type="match status" value="1"/>
</dbReference>
<dbReference type="GO" id="GO:0006886">
    <property type="term" value="P:intracellular protein transport"/>
    <property type="evidence" value="ECO:0007669"/>
    <property type="project" value="TreeGrafter"/>
</dbReference>
<proteinExistence type="inferred from homology"/>
<evidence type="ECO:0000313" key="14">
    <source>
        <dbReference type="EMBL" id="EGR30072.1"/>
    </source>
</evidence>
<feature type="compositionally biased region" description="Polar residues" evidence="11">
    <location>
        <begin position="42"/>
        <end position="56"/>
    </location>
</feature>
<evidence type="ECO:0000256" key="9">
    <source>
        <dbReference type="ARBA" id="ARBA00023136"/>
    </source>
</evidence>
<keyword evidence="15" id="KW-1185">Reference proteome</keyword>
<evidence type="ECO:0000256" key="6">
    <source>
        <dbReference type="ARBA" id="ARBA00022989"/>
    </source>
</evidence>
<gene>
    <name evidence="14" type="ORF">IMG5_143000</name>
</gene>
<evidence type="ECO:0000256" key="12">
    <source>
        <dbReference type="SAM" id="Phobius"/>
    </source>
</evidence>
<dbReference type="PANTHER" id="PTHR19957">
    <property type="entry name" value="SYNTAXIN"/>
    <property type="match status" value="1"/>
</dbReference>
<keyword evidence="3" id="KW-0813">Transport</keyword>
<dbReference type="InterPro" id="IPR045242">
    <property type="entry name" value="Syntaxin"/>
</dbReference>
<dbReference type="Gene3D" id="1.20.58.70">
    <property type="match status" value="1"/>
</dbReference>
<evidence type="ECO:0000256" key="7">
    <source>
        <dbReference type="ARBA" id="ARBA00023034"/>
    </source>
</evidence>
<protein>
    <submittedName>
        <fullName evidence="14">Syntaxin, putative</fullName>
    </submittedName>
</protein>
<feature type="transmembrane region" description="Helical" evidence="12">
    <location>
        <begin position="293"/>
        <end position="311"/>
    </location>
</feature>
<dbReference type="GeneID" id="14906188"/>
<evidence type="ECO:0000256" key="8">
    <source>
        <dbReference type="ARBA" id="ARBA00023054"/>
    </source>
</evidence>
<dbReference type="FunCoup" id="G0QXI0">
    <property type="interactions" value="234"/>
</dbReference>
<dbReference type="OMA" id="NRKMCII"/>
<comment type="subcellular location">
    <subcellularLocation>
        <location evidence="1">Golgi apparatus membrane</location>
        <topology evidence="1">Single-pass type IV membrane protein</topology>
    </subcellularLocation>
</comment>
<dbReference type="OrthoDB" id="10251371at2759"/>
<dbReference type="RefSeq" id="XP_004031308.1">
    <property type="nucleotide sequence ID" value="XM_004031260.1"/>
</dbReference>
<dbReference type="InterPro" id="IPR000727">
    <property type="entry name" value="T_SNARE_dom"/>
</dbReference>
<comment type="similarity">
    <text evidence="2">Belongs to the syntaxin family.</text>
</comment>
<dbReference type="GO" id="GO:0048278">
    <property type="term" value="P:vesicle docking"/>
    <property type="evidence" value="ECO:0007669"/>
    <property type="project" value="TreeGrafter"/>
</dbReference>
<feature type="domain" description="T-SNARE coiled-coil homology" evidence="13">
    <location>
        <begin position="218"/>
        <end position="280"/>
    </location>
</feature>
<keyword evidence="5" id="KW-0653">Protein transport</keyword>
<dbReference type="GO" id="GO:0000149">
    <property type="term" value="F:SNARE binding"/>
    <property type="evidence" value="ECO:0007669"/>
    <property type="project" value="TreeGrafter"/>
</dbReference>
<dbReference type="GO" id="GO:0006906">
    <property type="term" value="P:vesicle fusion"/>
    <property type="evidence" value="ECO:0007669"/>
    <property type="project" value="TreeGrafter"/>
</dbReference>
<evidence type="ECO:0000256" key="1">
    <source>
        <dbReference type="ARBA" id="ARBA00004409"/>
    </source>
</evidence>
<organism evidence="14 15">
    <name type="scientific">Ichthyophthirius multifiliis</name>
    <name type="common">White spot disease agent</name>
    <name type="synonym">Ich</name>
    <dbReference type="NCBI Taxonomy" id="5932"/>
    <lineage>
        <taxon>Eukaryota</taxon>
        <taxon>Sar</taxon>
        <taxon>Alveolata</taxon>
        <taxon>Ciliophora</taxon>
        <taxon>Intramacronucleata</taxon>
        <taxon>Oligohymenophorea</taxon>
        <taxon>Hymenostomatida</taxon>
        <taxon>Ophryoglenina</taxon>
        <taxon>Ichthyophthirius</taxon>
    </lineage>
</organism>
<dbReference type="SUPFAM" id="SSF47661">
    <property type="entry name" value="t-snare proteins"/>
    <property type="match status" value="1"/>
</dbReference>
<feature type="coiled-coil region" evidence="10">
    <location>
        <begin position="80"/>
        <end position="147"/>
    </location>
</feature>
<evidence type="ECO:0000313" key="15">
    <source>
        <dbReference type="Proteomes" id="UP000008983"/>
    </source>
</evidence>
<dbReference type="Proteomes" id="UP000008983">
    <property type="component" value="Unassembled WGS sequence"/>
</dbReference>
<evidence type="ECO:0000256" key="5">
    <source>
        <dbReference type="ARBA" id="ARBA00022927"/>
    </source>
</evidence>
<dbReference type="eggNOG" id="KOG0809">
    <property type="taxonomic scope" value="Eukaryota"/>
</dbReference>
<sequence length="313" mass="36836">MITKKVLGYWQNKTDYFKKVKRDLRQKKDRFRKKVIYDNDSTDNSSGTGKKTSESQSIEINQPISLYDLPPIWVEVHHNTNKLIQEIIEIKRQITELSNKRIRKQFNDNNNLDQQINDLATKAAKKLRECEQNLKQIDLLAASQKEEENEQKIRENVKRSLAYQIQELTVDLRRQQKALYDTLKKYDNVGQVGQKYQQNQASLQLENSMQQDLLDMYENIAKERDEEINKLIDTINELSSIFQQLGNLIIDQGTVLDRIDFNVQDTKKNTQQATKHLRKVVEYQESPLAKKCIQLLIISIIIFTFILALRYKS</sequence>
<dbReference type="AlphaFoldDB" id="G0QXI0"/>
<dbReference type="InterPro" id="IPR010989">
    <property type="entry name" value="SNARE"/>
</dbReference>
<evidence type="ECO:0000256" key="10">
    <source>
        <dbReference type="SAM" id="Coils"/>
    </source>
</evidence>
<keyword evidence="7" id="KW-0333">Golgi apparatus</keyword>
<evidence type="ECO:0000256" key="11">
    <source>
        <dbReference type="SAM" id="MobiDB-lite"/>
    </source>
</evidence>
<dbReference type="GO" id="GO:0000139">
    <property type="term" value="C:Golgi membrane"/>
    <property type="evidence" value="ECO:0007669"/>
    <property type="project" value="UniProtKB-SubCell"/>
</dbReference>
<keyword evidence="8 10" id="KW-0175">Coiled coil</keyword>
<accession>G0QXI0</accession>
<evidence type="ECO:0000259" key="13">
    <source>
        <dbReference type="PROSITE" id="PS50192"/>
    </source>
</evidence>
<dbReference type="EMBL" id="GL984075">
    <property type="protein sequence ID" value="EGR30072.1"/>
    <property type="molecule type" value="Genomic_DNA"/>
</dbReference>
<dbReference type="Pfam" id="PF05739">
    <property type="entry name" value="SNARE"/>
    <property type="match status" value="1"/>
</dbReference>
<keyword evidence="9 12" id="KW-0472">Membrane</keyword>
<name>G0QXI0_ICHMU</name>
<keyword evidence="6 12" id="KW-1133">Transmembrane helix</keyword>
<dbReference type="PROSITE" id="PS50192">
    <property type="entry name" value="T_SNARE"/>
    <property type="match status" value="1"/>
</dbReference>
<keyword evidence="4 12" id="KW-0812">Transmembrane</keyword>
<evidence type="ECO:0000256" key="4">
    <source>
        <dbReference type="ARBA" id="ARBA00022692"/>
    </source>
</evidence>
<dbReference type="PANTHER" id="PTHR19957:SF83">
    <property type="entry name" value="SYNTAXIN-16"/>
    <property type="match status" value="1"/>
</dbReference>
<dbReference type="InParanoid" id="G0QXI0"/>
<reference evidence="14 15" key="1">
    <citation type="submission" date="2011-07" db="EMBL/GenBank/DDBJ databases">
        <authorList>
            <person name="Coyne R."/>
            <person name="Brami D."/>
            <person name="Johnson J."/>
            <person name="Hostetler J."/>
            <person name="Hannick L."/>
            <person name="Clark T."/>
            <person name="Cassidy-Hanley D."/>
            <person name="Inman J."/>
        </authorList>
    </citation>
    <scope>NUCLEOTIDE SEQUENCE [LARGE SCALE GENOMIC DNA]</scope>
    <source>
        <strain evidence="14 15">G5</strain>
    </source>
</reference>